<feature type="transmembrane region" description="Helical" evidence="6">
    <location>
        <begin position="418"/>
        <end position="439"/>
    </location>
</feature>
<feature type="transmembrane region" description="Helical" evidence="6">
    <location>
        <begin position="279"/>
        <end position="301"/>
    </location>
</feature>
<evidence type="ECO:0000256" key="6">
    <source>
        <dbReference type="SAM" id="Phobius"/>
    </source>
</evidence>
<evidence type="ECO:0000313" key="8">
    <source>
        <dbReference type="Proteomes" id="UP000266188"/>
    </source>
</evidence>
<protein>
    <submittedName>
        <fullName evidence="7">Amino acid permease</fullName>
    </submittedName>
</protein>
<proteinExistence type="predicted"/>
<evidence type="ECO:0000256" key="4">
    <source>
        <dbReference type="ARBA" id="ARBA00022989"/>
    </source>
</evidence>
<dbReference type="PIRSF" id="PIRSF006060">
    <property type="entry name" value="AA_transporter"/>
    <property type="match status" value="1"/>
</dbReference>
<name>A0A3A2ZSD7_9EURO</name>
<dbReference type="AlphaFoldDB" id="A0A3A2ZSD7"/>
<dbReference type="Gene3D" id="1.20.1740.10">
    <property type="entry name" value="Amino acid/polyamine transporter I"/>
    <property type="match status" value="1"/>
</dbReference>
<dbReference type="GO" id="GO:0022857">
    <property type="term" value="F:transmembrane transporter activity"/>
    <property type="evidence" value="ECO:0007669"/>
    <property type="project" value="InterPro"/>
</dbReference>
<keyword evidence="4 6" id="KW-1133">Transmembrane helix</keyword>
<dbReference type="PANTHER" id="PTHR45649:SF1">
    <property type="entry name" value="TRANSPORTER, PUTATIVE (EUROFUNG)-RELATED"/>
    <property type="match status" value="1"/>
</dbReference>
<dbReference type="OrthoDB" id="3257095at2759"/>
<dbReference type="Proteomes" id="UP000266188">
    <property type="component" value="Unassembled WGS sequence"/>
</dbReference>
<feature type="transmembrane region" description="Helical" evidence="6">
    <location>
        <begin position="391"/>
        <end position="412"/>
    </location>
</feature>
<keyword evidence="3 6" id="KW-0812">Transmembrane</keyword>
<feature type="transmembrane region" description="Helical" evidence="6">
    <location>
        <begin position="510"/>
        <end position="530"/>
    </location>
</feature>
<evidence type="ECO:0000313" key="7">
    <source>
        <dbReference type="EMBL" id="RJE25223.1"/>
    </source>
</evidence>
<comment type="caution">
    <text evidence="7">The sequence shown here is derived from an EMBL/GenBank/DDBJ whole genome shotgun (WGS) entry which is preliminary data.</text>
</comment>
<evidence type="ECO:0000256" key="5">
    <source>
        <dbReference type="ARBA" id="ARBA00023136"/>
    </source>
</evidence>
<dbReference type="Pfam" id="PF13520">
    <property type="entry name" value="AA_permease_2"/>
    <property type="match status" value="1"/>
</dbReference>
<gene>
    <name evidence="7" type="ORF">PHISCL_02436</name>
</gene>
<feature type="transmembrane region" description="Helical" evidence="6">
    <location>
        <begin position="476"/>
        <end position="498"/>
    </location>
</feature>
<feature type="transmembrane region" description="Helical" evidence="6">
    <location>
        <begin position="199"/>
        <end position="217"/>
    </location>
</feature>
<feature type="transmembrane region" description="Helical" evidence="6">
    <location>
        <begin position="173"/>
        <end position="192"/>
    </location>
</feature>
<feature type="transmembrane region" description="Helical" evidence="6">
    <location>
        <begin position="44"/>
        <end position="68"/>
    </location>
</feature>
<accession>A0A3A2ZSD7</accession>
<evidence type="ECO:0000256" key="1">
    <source>
        <dbReference type="ARBA" id="ARBA00004141"/>
    </source>
</evidence>
<keyword evidence="8" id="KW-1185">Reference proteome</keyword>
<dbReference type="STRING" id="2070753.A0A3A2ZSD7"/>
<feature type="transmembrane region" description="Helical" evidence="6">
    <location>
        <begin position="327"/>
        <end position="351"/>
    </location>
</feature>
<organism evidence="7 8">
    <name type="scientific">Aspergillus sclerotialis</name>
    <dbReference type="NCBI Taxonomy" id="2070753"/>
    <lineage>
        <taxon>Eukaryota</taxon>
        <taxon>Fungi</taxon>
        <taxon>Dikarya</taxon>
        <taxon>Ascomycota</taxon>
        <taxon>Pezizomycotina</taxon>
        <taxon>Eurotiomycetes</taxon>
        <taxon>Eurotiomycetidae</taxon>
        <taxon>Eurotiales</taxon>
        <taxon>Aspergillaceae</taxon>
        <taxon>Aspergillus</taxon>
        <taxon>Aspergillus subgen. Polypaecilum</taxon>
    </lineage>
</organism>
<dbReference type="PANTHER" id="PTHR45649">
    <property type="entry name" value="AMINO-ACID PERMEASE BAT1"/>
    <property type="match status" value="1"/>
</dbReference>
<dbReference type="GO" id="GO:0016020">
    <property type="term" value="C:membrane"/>
    <property type="evidence" value="ECO:0007669"/>
    <property type="project" value="UniProtKB-SubCell"/>
</dbReference>
<dbReference type="EMBL" id="MVGC01000054">
    <property type="protein sequence ID" value="RJE25223.1"/>
    <property type="molecule type" value="Genomic_DNA"/>
</dbReference>
<sequence>MDDYHLKSFRTSSKPDGEDVHRSYVDEDDNLVRMGKKPVLKRNFGFMAILGFSCTILVTWEGSLVLFLEGFSNGGPAGVVYSYIYVWIGTFATFATLSELASMAPTSGGQYHWTSMLAPRSSYKFYSFLAGWLTFLGWQANVASGSYLSGTMVQGLATLCNPNYVPTPWQSTLTIWAVIAFAVFINVAASGLLPKFEGLILILHVLGFFAILIPLVHLSDHNPAEFVFTTFLNEGKFQTQGLSFMVGMVGNMFAFMGADAAFHMAEEIRNASTLVPRSIMISIALNGSLGFAMIMAALFSLGDLDAVLATPTGYPFMEIFHQATKSIAGSAVMASIVVILAISATVGGVATCSRMIFAFARDQGMPGWSILKRACALIPNTRVDSRTSIPVFAVMLATGIGCLLALVVIGSSTVFNDVVSLSVSSLFSSYLLCASLLLWRRCTGGIKNISEISVSDTVLNVPGAPLVWGPFRIPGIWGIISNVVAIIYLTIGVFFSLWPASLEVTASTMNYSVVGTGGVIILSILYYILYAKGRYNGPIMEVVRD</sequence>
<comment type="subcellular location">
    <subcellularLocation>
        <location evidence="1">Membrane</location>
        <topology evidence="1">Multi-pass membrane protein</topology>
    </subcellularLocation>
</comment>
<feature type="transmembrane region" description="Helical" evidence="6">
    <location>
        <begin position="237"/>
        <end position="258"/>
    </location>
</feature>
<evidence type="ECO:0000256" key="2">
    <source>
        <dbReference type="ARBA" id="ARBA00022448"/>
    </source>
</evidence>
<keyword evidence="2" id="KW-0813">Transport</keyword>
<evidence type="ECO:0000256" key="3">
    <source>
        <dbReference type="ARBA" id="ARBA00022692"/>
    </source>
</evidence>
<reference evidence="8" key="1">
    <citation type="submission" date="2017-02" db="EMBL/GenBank/DDBJ databases">
        <authorList>
            <person name="Tafer H."/>
            <person name="Lopandic K."/>
        </authorList>
    </citation>
    <scope>NUCLEOTIDE SEQUENCE [LARGE SCALE GENOMIC DNA]</scope>
    <source>
        <strain evidence="8">CBS 366.77</strain>
    </source>
</reference>
<dbReference type="InterPro" id="IPR002293">
    <property type="entry name" value="AA/rel_permease1"/>
</dbReference>
<keyword evidence="5 6" id="KW-0472">Membrane</keyword>
<feature type="transmembrane region" description="Helical" evidence="6">
    <location>
        <begin position="80"/>
        <end position="102"/>
    </location>
</feature>
<feature type="transmembrane region" description="Helical" evidence="6">
    <location>
        <begin position="123"/>
        <end position="140"/>
    </location>
</feature>